<dbReference type="InterPro" id="IPR004827">
    <property type="entry name" value="bZIP"/>
</dbReference>
<organism evidence="2 3">
    <name type="scientific">Caenorhabditis auriculariae</name>
    <dbReference type="NCBI Taxonomy" id="2777116"/>
    <lineage>
        <taxon>Eukaryota</taxon>
        <taxon>Metazoa</taxon>
        <taxon>Ecdysozoa</taxon>
        <taxon>Nematoda</taxon>
        <taxon>Chromadorea</taxon>
        <taxon>Rhabditida</taxon>
        <taxon>Rhabditina</taxon>
        <taxon>Rhabditomorpha</taxon>
        <taxon>Rhabditoidea</taxon>
        <taxon>Rhabditidae</taxon>
        <taxon>Peloderinae</taxon>
        <taxon>Caenorhabditis</taxon>
    </lineage>
</organism>
<name>A0A8S1HE19_9PELO</name>
<protein>
    <recommendedName>
        <fullName evidence="1">BZIP domain-containing protein</fullName>
    </recommendedName>
</protein>
<dbReference type="AlphaFoldDB" id="A0A8S1HE19"/>
<dbReference type="InterPro" id="IPR046347">
    <property type="entry name" value="bZIP_sf"/>
</dbReference>
<dbReference type="PROSITE" id="PS50217">
    <property type="entry name" value="BZIP"/>
    <property type="match status" value="1"/>
</dbReference>
<evidence type="ECO:0000313" key="3">
    <source>
        <dbReference type="Proteomes" id="UP000835052"/>
    </source>
</evidence>
<dbReference type="OrthoDB" id="5812534at2759"/>
<dbReference type="SUPFAM" id="SSF57959">
    <property type="entry name" value="Leucine zipper domain"/>
    <property type="match status" value="1"/>
</dbReference>
<evidence type="ECO:0000313" key="2">
    <source>
        <dbReference type="EMBL" id="CAD6193485.1"/>
    </source>
</evidence>
<gene>
    <name evidence="2" type="ORF">CAUJ_LOCUS9404</name>
</gene>
<dbReference type="Gene3D" id="1.20.5.170">
    <property type="match status" value="1"/>
</dbReference>
<dbReference type="GO" id="GO:0003700">
    <property type="term" value="F:DNA-binding transcription factor activity"/>
    <property type="evidence" value="ECO:0007669"/>
    <property type="project" value="InterPro"/>
</dbReference>
<dbReference type="Pfam" id="PF07716">
    <property type="entry name" value="bZIP_2"/>
    <property type="match status" value="1"/>
</dbReference>
<feature type="domain" description="BZIP" evidence="1">
    <location>
        <begin position="357"/>
        <end position="420"/>
    </location>
</feature>
<dbReference type="EMBL" id="CAJGYM010000035">
    <property type="protein sequence ID" value="CAD6193485.1"/>
    <property type="molecule type" value="Genomic_DNA"/>
</dbReference>
<accession>A0A8S1HE19</accession>
<evidence type="ECO:0000259" key="1">
    <source>
        <dbReference type="PROSITE" id="PS50217"/>
    </source>
</evidence>
<dbReference type="Proteomes" id="UP000835052">
    <property type="component" value="Unassembled WGS sequence"/>
</dbReference>
<sequence>MQNSSHDVKERIGFCVRETLKVSGSSHSWAAPEGGRDFVIPATFTVISSRFVHLPSFFSVFVRSTITQFENIKLLETEKKTSLGEEDKRSRCCHANCQSFASINAPLCSDSLRQRSTSINHDPFLGVTNEDDVIHELELLDLDRWNASYSCVASPSFNRQVREVEKERPLSWMDNSPDFPSFELDSNEMACLAPPVSPELNPLELDIDRACNSVNWEAWTKYLSEEGEELQASSLWKEYQEDASIESPMESVESLKEDSTDEYSGFPEQVKQELDEDSTHPLEVKPDFEDDLSYSGPLTWIPTDDSKSDEKKVSFGKNPLSLLRDNAKFGSSSPADYYSDEKVSFKKRGVKMKPSVDCETDRRRALNREAALRYREKKRSETMIKRRELQLTVERNKFLRQRERQLQSEISKLRSKLSNLGLL</sequence>
<proteinExistence type="predicted"/>
<dbReference type="CDD" id="cd14692">
    <property type="entry name" value="bZIP_ATF4"/>
    <property type="match status" value="1"/>
</dbReference>
<keyword evidence="3" id="KW-1185">Reference proteome</keyword>
<reference evidence="2" key="1">
    <citation type="submission" date="2020-10" db="EMBL/GenBank/DDBJ databases">
        <authorList>
            <person name="Kikuchi T."/>
        </authorList>
    </citation>
    <scope>NUCLEOTIDE SEQUENCE</scope>
    <source>
        <strain evidence="2">NKZ352</strain>
    </source>
</reference>
<comment type="caution">
    <text evidence="2">The sequence shown here is derived from an EMBL/GenBank/DDBJ whole genome shotgun (WGS) entry which is preliminary data.</text>
</comment>